<keyword evidence="10 15" id="KW-0460">Magnesium</keyword>
<feature type="binding site" evidence="14">
    <location>
        <begin position="173"/>
        <end position="174"/>
    </location>
    <ligand>
        <name>GTP</name>
        <dbReference type="ChEBI" id="CHEBI:37565"/>
    </ligand>
</feature>
<dbReference type="AlphaFoldDB" id="A0A7J7LUW8"/>
<dbReference type="GO" id="GO:0005654">
    <property type="term" value="C:nucleoplasm"/>
    <property type="evidence" value="ECO:0007669"/>
    <property type="project" value="UniProtKB-ARBA"/>
</dbReference>
<evidence type="ECO:0000256" key="7">
    <source>
        <dbReference type="ARBA" id="ARBA00022695"/>
    </source>
</evidence>
<dbReference type="GO" id="GO:0008193">
    <property type="term" value="F:tRNA guanylyltransferase activity"/>
    <property type="evidence" value="ECO:0007669"/>
    <property type="project" value="UniProtKB-EC"/>
</dbReference>
<evidence type="ECO:0000256" key="3">
    <source>
        <dbReference type="ARBA" id="ARBA00010113"/>
    </source>
</evidence>
<organism evidence="18 19">
    <name type="scientific">Kingdonia uniflora</name>
    <dbReference type="NCBI Taxonomy" id="39325"/>
    <lineage>
        <taxon>Eukaryota</taxon>
        <taxon>Viridiplantae</taxon>
        <taxon>Streptophyta</taxon>
        <taxon>Embryophyta</taxon>
        <taxon>Tracheophyta</taxon>
        <taxon>Spermatophyta</taxon>
        <taxon>Magnoliopsida</taxon>
        <taxon>Ranunculales</taxon>
        <taxon>Circaeasteraceae</taxon>
        <taxon>Kingdonia</taxon>
    </lineage>
</organism>
<dbReference type="InterPro" id="IPR024956">
    <property type="entry name" value="tRNAHis_GuaTrfase_cat"/>
</dbReference>
<dbReference type="InterPro" id="IPR007537">
    <property type="entry name" value="tRNAHis_GuaTrfase_Thg1"/>
</dbReference>
<dbReference type="GO" id="GO:0000287">
    <property type="term" value="F:magnesium ion binding"/>
    <property type="evidence" value="ECO:0007669"/>
    <property type="project" value="InterPro"/>
</dbReference>
<evidence type="ECO:0000259" key="16">
    <source>
        <dbReference type="Pfam" id="PF04446"/>
    </source>
</evidence>
<proteinExistence type="inferred from homology"/>
<evidence type="ECO:0000256" key="10">
    <source>
        <dbReference type="ARBA" id="ARBA00022842"/>
    </source>
</evidence>
<dbReference type="EC" id="2.7.7.79" evidence="4"/>
<evidence type="ECO:0000256" key="5">
    <source>
        <dbReference type="ARBA" id="ARBA00022679"/>
    </source>
</evidence>
<dbReference type="OrthoDB" id="62560at2759"/>
<comment type="similarity">
    <text evidence="3">Belongs to the tRNA(His) guanylyltransferase family.</text>
</comment>
<evidence type="ECO:0000256" key="15">
    <source>
        <dbReference type="PIRSR" id="PIRSR028980-2"/>
    </source>
</evidence>
<feature type="binding site" evidence="15">
    <location>
        <position position="174"/>
    </location>
    <ligand>
        <name>Mg(2+)</name>
        <dbReference type="ChEBI" id="CHEBI:18420"/>
        <label>2</label>
        <note>catalytic</note>
    </ligand>
</feature>
<dbReference type="Gene3D" id="3.30.70.3000">
    <property type="match status" value="2"/>
</dbReference>
<dbReference type="PIRSF" id="PIRSF028980">
    <property type="entry name" value="tRNAHis_guanylyltransferase"/>
    <property type="match status" value="1"/>
</dbReference>
<feature type="domain" description="Thg1 C-terminal" evidence="17">
    <location>
        <begin position="237"/>
        <end position="318"/>
    </location>
</feature>
<sequence length="362" mass="42138">MENSNKYKYVKSFEVEDKLLAFTWIVARIDGRHFHELGIMCIDPWRLRLACFLHEFIKGGILGYSGSGLDDDGVIVAVGCRRNSIVPGEAGIFLRSPESSREKLNLYVVFIAKREKHPGELPGRTLHYNSNQLFSDRHEFKKPNDEQALNLMNACAVAMLEEFPDIVFSYGVSDEYSFVFKKSTEFYQRRTSKIVSVIVSFFSSVYVRKWKDFFPQKELRSIPSFDCRAICYPSIKSIKDYLAWRQVDCHINNQYNTCFWMLVKSGKTKQEAQDILKGTQTQEKNELLFQLFDINYDKLPAIFRKGSCVFRDEMEETLMDQGGDPPRVVVDHCDIIRDSFWKNHPSILLDDYPHHLWDANVL</sequence>
<evidence type="ECO:0000256" key="12">
    <source>
        <dbReference type="ARBA" id="ARBA00023242"/>
    </source>
</evidence>
<comment type="cofactor">
    <cofactor evidence="15">
        <name>Mg(2+)</name>
        <dbReference type="ChEBI" id="CHEBI:18420"/>
    </cofactor>
    <text evidence="15">Binds 2 magnesium ions per subunit.</text>
</comment>
<dbReference type="GO" id="GO:0005525">
    <property type="term" value="F:GTP binding"/>
    <property type="evidence" value="ECO:0007669"/>
    <property type="project" value="UniProtKB-KW"/>
</dbReference>
<dbReference type="InterPro" id="IPR025845">
    <property type="entry name" value="Thg1_C_dom"/>
</dbReference>
<dbReference type="PANTHER" id="PTHR12729">
    <property type="entry name" value="TRNA(HIS) GUANYLYLTRANSFERASE-RELATED"/>
    <property type="match status" value="1"/>
</dbReference>
<feature type="binding site" evidence="15">
    <location>
        <position position="174"/>
    </location>
    <ligand>
        <name>Mg(2+)</name>
        <dbReference type="ChEBI" id="CHEBI:18420"/>
        <label>1</label>
        <note>catalytic</note>
    </ligand>
</feature>
<evidence type="ECO:0000313" key="19">
    <source>
        <dbReference type="Proteomes" id="UP000541444"/>
    </source>
</evidence>
<feature type="domain" description="tRNAHis guanylyltransferase catalytic" evidence="16">
    <location>
        <begin position="134"/>
        <end position="233"/>
    </location>
</feature>
<evidence type="ECO:0000256" key="8">
    <source>
        <dbReference type="ARBA" id="ARBA00022723"/>
    </source>
</evidence>
<keyword evidence="9 14" id="KW-0547">Nucleotide-binding</keyword>
<comment type="subcellular location">
    <subcellularLocation>
        <location evidence="2">Nucleus</location>
    </subcellularLocation>
</comment>
<evidence type="ECO:0000256" key="1">
    <source>
        <dbReference type="ARBA" id="ARBA00002939"/>
    </source>
</evidence>
<dbReference type="Pfam" id="PF04446">
    <property type="entry name" value="Thg1"/>
    <property type="match status" value="2"/>
</dbReference>
<protein>
    <recommendedName>
        <fullName evidence="4">tRNA(His) guanylyltransferase</fullName>
        <ecNumber evidence="4">2.7.7.79</ecNumber>
    </recommendedName>
</protein>
<comment type="function">
    <text evidence="1">Adds a GMP to the 5'-end of tRNA(His) after transcription and RNase P cleavage.</text>
</comment>
<feature type="domain" description="tRNAHis guanylyltransferase catalytic" evidence="16">
    <location>
        <begin position="7"/>
        <end position="37"/>
    </location>
</feature>
<gene>
    <name evidence="18" type="ORF">GIB67_020461</name>
</gene>
<keyword evidence="8 15" id="KW-0479">Metal-binding</keyword>
<accession>A0A7J7LUW8</accession>
<dbReference type="InterPro" id="IPR038469">
    <property type="entry name" value="tRNAHis_GuaTrfase_Thg1_sf"/>
</dbReference>
<evidence type="ECO:0000256" key="4">
    <source>
        <dbReference type="ARBA" id="ARBA00012511"/>
    </source>
</evidence>
<name>A0A7J7LUW8_9MAGN</name>
<evidence type="ECO:0000259" key="17">
    <source>
        <dbReference type="Pfam" id="PF14413"/>
    </source>
</evidence>
<evidence type="ECO:0000256" key="2">
    <source>
        <dbReference type="ARBA" id="ARBA00004123"/>
    </source>
</evidence>
<comment type="caution">
    <text evidence="18">The sequence shown here is derived from an EMBL/GenBank/DDBJ whole genome shotgun (WGS) entry which is preliminary data.</text>
</comment>
<reference evidence="18 19" key="1">
    <citation type="journal article" date="2020" name="IScience">
        <title>Genome Sequencing of the Endangered Kingdonia uniflora (Circaeasteraceae, Ranunculales) Reveals Potential Mechanisms of Evolutionary Specialization.</title>
        <authorList>
            <person name="Sun Y."/>
            <person name="Deng T."/>
            <person name="Zhang A."/>
            <person name="Moore M.J."/>
            <person name="Landis J.B."/>
            <person name="Lin N."/>
            <person name="Zhang H."/>
            <person name="Zhang X."/>
            <person name="Huang J."/>
            <person name="Zhang X."/>
            <person name="Sun H."/>
            <person name="Wang H."/>
        </authorList>
    </citation>
    <scope>NUCLEOTIDE SEQUENCE [LARGE SCALE GENOMIC DNA]</scope>
    <source>
        <strain evidence="18">TB1705</strain>
        <tissue evidence="18">Leaf</tissue>
    </source>
</reference>
<evidence type="ECO:0000256" key="9">
    <source>
        <dbReference type="ARBA" id="ARBA00022741"/>
    </source>
</evidence>
<keyword evidence="19" id="KW-1185">Reference proteome</keyword>
<dbReference type="EMBL" id="JACGCM010001990">
    <property type="protein sequence ID" value="KAF6146367.1"/>
    <property type="molecule type" value="Genomic_DNA"/>
</dbReference>
<keyword evidence="11 14" id="KW-0342">GTP-binding</keyword>
<evidence type="ECO:0000256" key="13">
    <source>
        <dbReference type="ARBA" id="ARBA00047281"/>
    </source>
</evidence>
<comment type="catalytic activity">
    <reaction evidence="13">
        <text>a 5'-end ribonucleotide-tRNA(His) + GTP + ATP + H2O = a 5'-end phospho-guanosine-ribonucleotide-tRNA(His) + AMP + 2 diphosphate + H(+)</text>
        <dbReference type="Rhea" id="RHEA:54564"/>
        <dbReference type="Rhea" id="RHEA-COMP:14193"/>
        <dbReference type="Rhea" id="RHEA-COMP:14917"/>
        <dbReference type="ChEBI" id="CHEBI:15377"/>
        <dbReference type="ChEBI" id="CHEBI:15378"/>
        <dbReference type="ChEBI" id="CHEBI:30616"/>
        <dbReference type="ChEBI" id="CHEBI:33019"/>
        <dbReference type="ChEBI" id="CHEBI:37565"/>
        <dbReference type="ChEBI" id="CHEBI:138282"/>
        <dbReference type="ChEBI" id="CHEBI:141847"/>
        <dbReference type="ChEBI" id="CHEBI:456215"/>
        <dbReference type="EC" id="2.7.7.79"/>
    </reaction>
</comment>
<dbReference type="Pfam" id="PF14413">
    <property type="entry name" value="Thg1C"/>
    <property type="match status" value="1"/>
</dbReference>
<evidence type="ECO:0000256" key="11">
    <source>
        <dbReference type="ARBA" id="ARBA00023134"/>
    </source>
</evidence>
<evidence type="ECO:0000256" key="14">
    <source>
        <dbReference type="PIRSR" id="PIRSR028980-1"/>
    </source>
</evidence>
<dbReference type="GO" id="GO:0006400">
    <property type="term" value="P:tRNA modification"/>
    <property type="evidence" value="ECO:0007669"/>
    <property type="project" value="InterPro"/>
</dbReference>
<evidence type="ECO:0000313" key="18">
    <source>
        <dbReference type="EMBL" id="KAF6146367.1"/>
    </source>
</evidence>
<dbReference type="PANTHER" id="PTHR12729:SF6">
    <property type="entry name" value="TRNA(HIS) GUANYLYLTRANSFERASE-RELATED"/>
    <property type="match status" value="1"/>
</dbReference>
<keyword evidence="12" id="KW-0539">Nucleus</keyword>
<dbReference type="FunFam" id="3.30.70.3000:FF:000002">
    <property type="entry name" value="tRNA(His) guanylyltransferase 1"/>
    <property type="match status" value="1"/>
</dbReference>
<dbReference type="Proteomes" id="UP000541444">
    <property type="component" value="Unassembled WGS sequence"/>
</dbReference>
<evidence type="ECO:0000256" key="6">
    <source>
        <dbReference type="ARBA" id="ARBA00022694"/>
    </source>
</evidence>
<keyword evidence="5" id="KW-0808">Transferase</keyword>
<keyword evidence="6" id="KW-0819">tRNA processing</keyword>
<keyword evidence="7" id="KW-0548">Nucleotidyltransferase</keyword>